<comment type="caution">
    <text evidence="1">The sequence shown here is derived from an EMBL/GenBank/DDBJ whole genome shotgun (WGS) entry which is preliminary data.</text>
</comment>
<sequence length="159" mass="17701">MQVPGDDRSPVTLWHTSLRDFLCSGSRAGPFFESPPHHQRLAYEAIRIAASNERSPSSDYARTFGMQQLSEFLNTMVGMASFDALLGEIMPAWLRQHFNASSSCFHSSGVRHSHYSARAPPVDNRTALEVALRWGQWKLVHALVHGNADVNARFIGVPP</sequence>
<accession>A0A4Y7SWJ4</accession>
<organism evidence="1 2">
    <name type="scientific">Coprinellus micaceus</name>
    <name type="common">Glistening ink-cap mushroom</name>
    <name type="synonym">Coprinus micaceus</name>
    <dbReference type="NCBI Taxonomy" id="71717"/>
    <lineage>
        <taxon>Eukaryota</taxon>
        <taxon>Fungi</taxon>
        <taxon>Dikarya</taxon>
        <taxon>Basidiomycota</taxon>
        <taxon>Agaricomycotina</taxon>
        <taxon>Agaricomycetes</taxon>
        <taxon>Agaricomycetidae</taxon>
        <taxon>Agaricales</taxon>
        <taxon>Agaricineae</taxon>
        <taxon>Psathyrellaceae</taxon>
        <taxon>Coprinellus</taxon>
    </lineage>
</organism>
<keyword evidence="2" id="KW-1185">Reference proteome</keyword>
<protein>
    <recommendedName>
        <fullName evidence="3">Ankyrin</fullName>
    </recommendedName>
</protein>
<evidence type="ECO:0008006" key="3">
    <source>
        <dbReference type="Google" id="ProtNLM"/>
    </source>
</evidence>
<dbReference type="EMBL" id="QPFP01000055">
    <property type="protein sequence ID" value="TEB25609.1"/>
    <property type="molecule type" value="Genomic_DNA"/>
</dbReference>
<gene>
    <name evidence="1" type="ORF">FA13DRAFT_1738115</name>
</gene>
<proteinExistence type="predicted"/>
<reference evidence="1 2" key="1">
    <citation type="journal article" date="2019" name="Nat. Ecol. Evol.">
        <title>Megaphylogeny resolves global patterns of mushroom evolution.</title>
        <authorList>
            <person name="Varga T."/>
            <person name="Krizsan K."/>
            <person name="Foldi C."/>
            <person name="Dima B."/>
            <person name="Sanchez-Garcia M."/>
            <person name="Sanchez-Ramirez S."/>
            <person name="Szollosi G.J."/>
            <person name="Szarkandi J.G."/>
            <person name="Papp V."/>
            <person name="Albert L."/>
            <person name="Andreopoulos W."/>
            <person name="Angelini C."/>
            <person name="Antonin V."/>
            <person name="Barry K.W."/>
            <person name="Bougher N.L."/>
            <person name="Buchanan P."/>
            <person name="Buyck B."/>
            <person name="Bense V."/>
            <person name="Catcheside P."/>
            <person name="Chovatia M."/>
            <person name="Cooper J."/>
            <person name="Damon W."/>
            <person name="Desjardin D."/>
            <person name="Finy P."/>
            <person name="Geml J."/>
            <person name="Haridas S."/>
            <person name="Hughes K."/>
            <person name="Justo A."/>
            <person name="Karasinski D."/>
            <person name="Kautmanova I."/>
            <person name="Kiss B."/>
            <person name="Kocsube S."/>
            <person name="Kotiranta H."/>
            <person name="LaButti K.M."/>
            <person name="Lechner B.E."/>
            <person name="Liimatainen K."/>
            <person name="Lipzen A."/>
            <person name="Lukacs Z."/>
            <person name="Mihaltcheva S."/>
            <person name="Morgado L.N."/>
            <person name="Niskanen T."/>
            <person name="Noordeloos M.E."/>
            <person name="Ohm R.A."/>
            <person name="Ortiz-Santana B."/>
            <person name="Ovrebo C."/>
            <person name="Racz N."/>
            <person name="Riley R."/>
            <person name="Savchenko A."/>
            <person name="Shiryaev A."/>
            <person name="Soop K."/>
            <person name="Spirin V."/>
            <person name="Szebenyi C."/>
            <person name="Tomsovsky M."/>
            <person name="Tulloss R.E."/>
            <person name="Uehling J."/>
            <person name="Grigoriev I.V."/>
            <person name="Vagvolgyi C."/>
            <person name="Papp T."/>
            <person name="Martin F.M."/>
            <person name="Miettinen O."/>
            <person name="Hibbett D.S."/>
            <person name="Nagy L.G."/>
        </authorList>
    </citation>
    <scope>NUCLEOTIDE SEQUENCE [LARGE SCALE GENOMIC DNA]</scope>
    <source>
        <strain evidence="1 2">FP101781</strain>
    </source>
</reference>
<dbReference type="AlphaFoldDB" id="A0A4Y7SWJ4"/>
<evidence type="ECO:0000313" key="2">
    <source>
        <dbReference type="Proteomes" id="UP000298030"/>
    </source>
</evidence>
<dbReference type="Proteomes" id="UP000298030">
    <property type="component" value="Unassembled WGS sequence"/>
</dbReference>
<evidence type="ECO:0000313" key="1">
    <source>
        <dbReference type="EMBL" id="TEB25609.1"/>
    </source>
</evidence>
<name>A0A4Y7SWJ4_COPMI</name>
<dbReference type="OrthoDB" id="194358at2759"/>